<dbReference type="SUPFAM" id="SSF46955">
    <property type="entry name" value="Putative DNA-binding domain"/>
    <property type="match status" value="1"/>
</dbReference>
<organism evidence="1 2">
    <name type="scientific">Gemelliphila palaticanis</name>
    <dbReference type="NCBI Taxonomy" id="81950"/>
    <lineage>
        <taxon>Bacteria</taxon>
        <taxon>Bacillati</taxon>
        <taxon>Bacillota</taxon>
        <taxon>Bacilli</taxon>
        <taxon>Bacillales</taxon>
        <taxon>Gemellaceae</taxon>
        <taxon>Gemelliphila</taxon>
    </lineage>
</organism>
<comment type="caution">
    <text evidence="1">The sequence shown here is derived from an EMBL/GenBank/DDBJ whole genome shotgun (WGS) entry which is preliminary data.</text>
</comment>
<dbReference type="EMBL" id="JACBYF010000001">
    <property type="protein sequence ID" value="NYS46591.1"/>
    <property type="molecule type" value="Genomic_DNA"/>
</dbReference>
<evidence type="ECO:0000313" key="1">
    <source>
        <dbReference type="EMBL" id="NYS46591.1"/>
    </source>
</evidence>
<evidence type="ECO:0000313" key="2">
    <source>
        <dbReference type="Proteomes" id="UP000531840"/>
    </source>
</evidence>
<reference evidence="1 2" key="1">
    <citation type="submission" date="2020-07" db="EMBL/GenBank/DDBJ databases">
        <title>MOT database genomes.</title>
        <authorList>
            <person name="Joseph S."/>
            <person name="Aduse-Opoku J."/>
            <person name="Hashim A."/>
            <person name="Wade W."/>
            <person name="Curtis M."/>
        </authorList>
    </citation>
    <scope>NUCLEOTIDE SEQUENCE [LARGE SCALE GENOMIC DNA]</scope>
    <source>
        <strain evidence="1 2">CIP 106318</strain>
    </source>
</reference>
<dbReference type="RefSeq" id="WP_179939595.1">
    <property type="nucleotide sequence ID" value="NZ_JACBYF010000001.1"/>
</dbReference>
<keyword evidence="2" id="KW-1185">Reference proteome</keyword>
<proteinExistence type="predicted"/>
<sequence length="89" mass="10733">MEVVLSNEYTKGLKIQLTNLIDEVIKDRLEKIQPTKRYYTQQELRELFKIGANTMLELQQQGLQYVRLGRKYYFDIEDVYSILETLKRQ</sequence>
<dbReference type="Proteomes" id="UP000531840">
    <property type="component" value="Unassembled WGS sequence"/>
</dbReference>
<accession>A0ABX2SXS2</accession>
<protein>
    <recommendedName>
        <fullName evidence="3">Helix-turn-helix domain-containing protein</fullName>
    </recommendedName>
</protein>
<evidence type="ECO:0008006" key="3">
    <source>
        <dbReference type="Google" id="ProtNLM"/>
    </source>
</evidence>
<dbReference type="InterPro" id="IPR009061">
    <property type="entry name" value="DNA-bd_dom_put_sf"/>
</dbReference>
<gene>
    <name evidence="1" type="ORF">HZY85_00045</name>
</gene>
<name>A0ABX2SXS2_9BACL</name>